<accession>A0A383AQK9</accession>
<name>A0A383AQK9_9ZZZZ</name>
<reference evidence="1" key="1">
    <citation type="submission" date="2018-05" db="EMBL/GenBank/DDBJ databases">
        <authorList>
            <person name="Lanie J.A."/>
            <person name="Ng W.-L."/>
            <person name="Kazmierczak K.M."/>
            <person name="Andrzejewski T.M."/>
            <person name="Davidsen T.M."/>
            <person name="Wayne K.J."/>
            <person name="Tettelin H."/>
            <person name="Glass J.I."/>
            <person name="Rusch D."/>
            <person name="Podicherti R."/>
            <person name="Tsui H.-C.T."/>
            <person name="Winkler M.E."/>
        </authorList>
    </citation>
    <scope>NUCLEOTIDE SEQUENCE</scope>
</reference>
<dbReference type="EMBL" id="UINC01194109">
    <property type="protein sequence ID" value="SVE10032.1"/>
    <property type="molecule type" value="Genomic_DNA"/>
</dbReference>
<dbReference type="AlphaFoldDB" id="A0A383AQK9"/>
<organism evidence="1">
    <name type="scientific">marine metagenome</name>
    <dbReference type="NCBI Taxonomy" id="408172"/>
    <lineage>
        <taxon>unclassified sequences</taxon>
        <taxon>metagenomes</taxon>
        <taxon>ecological metagenomes</taxon>
    </lineage>
</organism>
<protein>
    <submittedName>
        <fullName evidence="1">Uncharacterized protein</fullName>
    </submittedName>
</protein>
<proteinExistence type="predicted"/>
<sequence length="28" mass="3283">MEQTVVDKDSQLKVNDLEMRVSDLRGYL</sequence>
<evidence type="ECO:0000313" key="1">
    <source>
        <dbReference type="EMBL" id="SVE10032.1"/>
    </source>
</evidence>
<gene>
    <name evidence="1" type="ORF">METZ01_LOCUS462886</name>
</gene>